<keyword evidence="4" id="KW-1185">Reference proteome</keyword>
<evidence type="ECO:0000256" key="2">
    <source>
        <dbReference type="SAM" id="SignalP"/>
    </source>
</evidence>
<evidence type="ECO:0000256" key="1">
    <source>
        <dbReference type="SAM" id="MobiDB-lite"/>
    </source>
</evidence>
<keyword evidence="2" id="KW-0732">Signal</keyword>
<organism evidence="3 4">
    <name type="scientific">Fusarium longipes</name>
    <dbReference type="NCBI Taxonomy" id="694270"/>
    <lineage>
        <taxon>Eukaryota</taxon>
        <taxon>Fungi</taxon>
        <taxon>Dikarya</taxon>
        <taxon>Ascomycota</taxon>
        <taxon>Pezizomycotina</taxon>
        <taxon>Sordariomycetes</taxon>
        <taxon>Hypocreomycetidae</taxon>
        <taxon>Hypocreales</taxon>
        <taxon>Nectriaceae</taxon>
        <taxon>Fusarium</taxon>
    </lineage>
</organism>
<evidence type="ECO:0000313" key="3">
    <source>
        <dbReference type="EMBL" id="RGP74315.1"/>
    </source>
</evidence>
<protein>
    <submittedName>
        <fullName evidence="3">Signal peptide-containing</fullName>
    </submittedName>
</protein>
<feature type="chain" id="PRO_5017218799" evidence="2">
    <location>
        <begin position="17"/>
        <end position="404"/>
    </location>
</feature>
<accession>A0A395SQR9</accession>
<feature type="compositionally biased region" description="Basic and acidic residues" evidence="1">
    <location>
        <begin position="29"/>
        <end position="45"/>
    </location>
</feature>
<comment type="caution">
    <text evidence="3">The sequence shown here is derived from an EMBL/GenBank/DDBJ whole genome shotgun (WGS) entry which is preliminary data.</text>
</comment>
<gene>
    <name evidence="3" type="ORF">FLONG3_6094</name>
</gene>
<proteinExistence type="predicted"/>
<dbReference type="AlphaFoldDB" id="A0A395SQR9"/>
<feature type="compositionally biased region" description="Basic residues" evidence="1">
    <location>
        <begin position="379"/>
        <end position="391"/>
    </location>
</feature>
<evidence type="ECO:0000313" key="4">
    <source>
        <dbReference type="Proteomes" id="UP000266234"/>
    </source>
</evidence>
<feature type="compositionally biased region" description="Low complexity" evidence="1">
    <location>
        <begin position="82"/>
        <end position="100"/>
    </location>
</feature>
<feature type="region of interest" description="Disordered" evidence="1">
    <location>
        <begin position="315"/>
        <end position="404"/>
    </location>
</feature>
<feature type="signal peptide" evidence="2">
    <location>
        <begin position="1"/>
        <end position="16"/>
    </location>
</feature>
<sequence length="404" mass="44928">MSLPVALQSVVFYVLACTPCAQVRHRQKAREQHKREREEKARVMGERPAAYQHPSPFNTNPYWQEEISMGPTLPKKSASKNSSQRGFASQGAGSSAFSVSEQTNNGGSRMNFGASNSVIAEDDNLSDDWNRRHGYQREDEELWGQWGGQKFMDAISKARDSAGRLIESTLGLEKEVTEQQRHDFYFPKNPPVNEYHPPVVSSKAPSRNAHQWMLQPPPPAKIMEGKVPVSRAASSGSKSSGRTLVGEDTQLSRLVHEKLVMEKLRKEYGNPTETELIESLFLNRTNPSLSIQRTRSLSFDTSDDSLDSGFAKRKTRLRPVAAPPGYDSSDDDSDSDVPVPFSQSAMHLSTRRKNSVAQRPKLETIQSTRSATTTGMSSKRSKRQRSTRSKRLSGAASPVGDDTD</sequence>
<dbReference type="Proteomes" id="UP000266234">
    <property type="component" value="Unassembled WGS sequence"/>
</dbReference>
<feature type="compositionally biased region" description="Polar residues" evidence="1">
    <location>
        <begin position="101"/>
        <end position="114"/>
    </location>
</feature>
<reference evidence="3 4" key="1">
    <citation type="journal article" date="2018" name="PLoS Pathog.">
        <title>Evolution of structural diversity of trichothecenes, a family of toxins produced by plant pathogenic and entomopathogenic fungi.</title>
        <authorList>
            <person name="Proctor R.H."/>
            <person name="McCormick S.P."/>
            <person name="Kim H.S."/>
            <person name="Cardoza R.E."/>
            <person name="Stanley A.M."/>
            <person name="Lindo L."/>
            <person name="Kelly A."/>
            <person name="Brown D.W."/>
            <person name="Lee T."/>
            <person name="Vaughan M.M."/>
            <person name="Alexander N.J."/>
            <person name="Busman M."/>
            <person name="Gutierrez S."/>
        </authorList>
    </citation>
    <scope>NUCLEOTIDE SEQUENCE [LARGE SCALE GENOMIC DNA]</scope>
    <source>
        <strain evidence="3 4">NRRL 20695</strain>
    </source>
</reference>
<name>A0A395SQR9_9HYPO</name>
<dbReference type="EMBL" id="PXOG01000132">
    <property type="protein sequence ID" value="RGP74315.1"/>
    <property type="molecule type" value="Genomic_DNA"/>
</dbReference>
<feature type="compositionally biased region" description="Polar residues" evidence="1">
    <location>
        <begin position="364"/>
        <end position="376"/>
    </location>
</feature>
<feature type="region of interest" description="Disordered" evidence="1">
    <location>
        <begin position="28"/>
        <end position="114"/>
    </location>
</feature>
<dbReference type="OrthoDB" id="506431at2759"/>